<feature type="transmembrane region" description="Helical" evidence="1">
    <location>
        <begin position="501"/>
        <end position="522"/>
    </location>
</feature>
<dbReference type="AlphaFoldDB" id="A0A2M7V4P0"/>
<comment type="caution">
    <text evidence="2">The sequence shown here is derived from an EMBL/GenBank/DDBJ whole genome shotgun (WGS) entry which is preliminary data.</text>
</comment>
<feature type="transmembrane region" description="Helical" evidence="1">
    <location>
        <begin position="379"/>
        <end position="405"/>
    </location>
</feature>
<keyword evidence="1" id="KW-0472">Membrane</keyword>
<feature type="transmembrane region" description="Helical" evidence="1">
    <location>
        <begin position="564"/>
        <end position="584"/>
    </location>
</feature>
<name>A0A2M7V4P0_9BACT</name>
<reference evidence="3" key="1">
    <citation type="submission" date="2017-09" db="EMBL/GenBank/DDBJ databases">
        <title>Depth-based differentiation of microbial function through sediment-hosted aquifers and enrichment of novel symbionts in the deep terrestrial subsurface.</title>
        <authorList>
            <person name="Probst A.J."/>
            <person name="Ladd B."/>
            <person name="Jarett J.K."/>
            <person name="Geller-Mcgrath D.E."/>
            <person name="Sieber C.M.K."/>
            <person name="Emerson J.B."/>
            <person name="Anantharaman K."/>
            <person name="Thomas B.C."/>
            <person name="Malmstrom R."/>
            <person name="Stieglmeier M."/>
            <person name="Klingl A."/>
            <person name="Woyke T."/>
            <person name="Ryan C.M."/>
            <person name="Banfield J.F."/>
        </authorList>
    </citation>
    <scope>NUCLEOTIDE SEQUENCE [LARGE SCALE GENOMIC DNA]</scope>
</reference>
<protein>
    <recommendedName>
        <fullName evidence="4">Glycosyltransferase RgtA/B/C/D-like domain-containing protein</fullName>
    </recommendedName>
</protein>
<evidence type="ECO:0000313" key="2">
    <source>
        <dbReference type="EMBL" id="PIZ93518.1"/>
    </source>
</evidence>
<sequence length="752" mass="85385">MIRWKSQLITAGIGVVVTWFVYIQLFIWQMPLFGMFLSVAVLLYFTYLWRDICHHVFRFERGFVSWFLSAFAALFFLTSIESIALALYTTTVMVTFGSFVVAFVSSMLLRFFIERSQYGYTIVGKNVREEWVVFPRLPWLSWIYIGVWIVTLGLFFKAHGIAVFFSPWQSLSAAILPLIGVLSVLLGILISSKMLTKQVLVFIMMYSFLLHLYMPLSHVLPWGGDVWRHIGVEEQLAAGEIIPPVLFGPEARWREVAGIDIPEVLLIPQKYSYGQFWSLAVIVHQLTTISFETINIWMIPLLWSLIFPLILFRIGRLVLGSWRGGLFFAWLSCIAFPLQVLGALSLPVSLGVLTFFFILMLLLQYLAKPHASQRALLWLFGFLMLFGYALSFLLFLFVAVGAWLFGQIGSRVEHTSARWAGVVFLIIIGGLFFPVVELVARTSVLPTQLHIIELSKTILGQLSGWYYASAIRPHDVLSGNLIFNHTPTYAFVSSIFTAWRWWVVPFMISLWGVLLYALIVFAREKKTFVSLIPAWLLISLLGAYKIGWFLLAGDRTLIRRFDPYIATLVVLFFSFGLLSLFSLMRYTSIVFRRLIVGMCVLTLSWVGASTYASGPDMRSTSSEEYAVASFLADQSHLAPDDVCVLADTWVLLPLEGLTHGTIVGGNFPIDYQFGQEARVALYDIFIQEDITSETVQSLFDITKKAHCYLVLPNKLSEDRVEKISILLDTLPVAYPGFRIWDVRKPPLNLGAL</sequence>
<dbReference type="EMBL" id="PFPI01000023">
    <property type="protein sequence ID" value="PIZ93518.1"/>
    <property type="molecule type" value="Genomic_DNA"/>
</dbReference>
<accession>A0A2M7V4P0</accession>
<feature type="transmembrane region" description="Helical" evidence="1">
    <location>
        <begin position="7"/>
        <end position="27"/>
    </location>
</feature>
<feature type="transmembrane region" description="Helical" evidence="1">
    <location>
        <begin position="94"/>
        <end position="113"/>
    </location>
</feature>
<feature type="transmembrane region" description="Helical" evidence="1">
    <location>
        <begin position="590"/>
        <end position="612"/>
    </location>
</feature>
<evidence type="ECO:0008006" key="4">
    <source>
        <dbReference type="Google" id="ProtNLM"/>
    </source>
</evidence>
<dbReference type="Proteomes" id="UP000230078">
    <property type="component" value="Unassembled WGS sequence"/>
</dbReference>
<keyword evidence="1" id="KW-1133">Transmembrane helix</keyword>
<feature type="transmembrane region" description="Helical" evidence="1">
    <location>
        <begin position="294"/>
        <end position="312"/>
    </location>
</feature>
<feature type="transmembrane region" description="Helical" evidence="1">
    <location>
        <begin position="62"/>
        <end position="88"/>
    </location>
</feature>
<evidence type="ECO:0000313" key="3">
    <source>
        <dbReference type="Proteomes" id="UP000230078"/>
    </source>
</evidence>
<feature type="transmembrane region" description="Helical" evidence="1">
    <location>
        <begin position="417"/>
        <end position="440"/>
    </location>
</feature>
<keyword evidence="1" id="KW-0812">Transmembrane</keyword>
<feature type="transmembrane region" description="Helical" evidence="1">
    <location>
        <begin position="528"/>
        <end position="552"/>
    </location>
</feature>
<organism evidence="2 3">
    <name type="scientific">Candidatus Magasanikbacteria bacterium CG_4_10_14_0_2_um_filter_41_31</name>
    <dbReference type="NCBI Taxonomy" id="1974639"/>
    <lineage>
        <taxon>Bacteria</taxon>
        <taxon>Candidatus Magasanikiibacteriota</taxon>
    </lineage>
</organism>
<evidence type="ECO:0000256" key="1">
    <source>
        <dbReference type="SAM" id="Phobius"/>
    </source>
</evidence>
<proteinExistence type="predicted"/>
<feature type="transmembrane region" description="Helical" evidence="1">
    <location>
        <begin position="168"/>
        <end position="190"/>
    </location>
</feature>
<feature type="transmembrane region" description="Helical" evidence="1">
    <location>
        <begin position="33"/>
        <end position="50"/>
    </location>
</feature>
<feature type="transmembrane region" description="Helical" evidence="1">
    <location>
        <begin position="199"/>
        <end position="216"/>
    </location>
</feature>
<feature type="transmembrane region" description="Helical" evidence="1">
    <location>
        <begin position="348"/>
        <end position="367"/>
    </location>
</feature>
<feature type="transmembrane region" description="Helical" evidence="1">
    <location>
        <begin position="133"/>
        <end position="156"/>
    </location>
</feature>
<gene>
    <name evidence="2" type="ORF">COX83_01725</name>
</gene>